<dbReference type="SUPFAM" id="SSF55874">
    <property type="entry name" value="ATPase domain of HSP90 chaperone/DNA topoisomerase II/histidine kinase"/>
    <property type="match status" value="1"/>
</dbReference>
<feature type="transmembrane region" description="Helical" evidence="3">
    <location>
        <begin position="200"/>
        <end position="218"/>
    </location>
</feature>
<protein>
    <submittedName>
        <fullName evidence="5">Histidine kinase</fullName>
    </submittedName>
</protein>
<dbReference type="InterPro" id="IPR010559">
    <property type="entry name" value="Sig_transdc_His_kin_internal"/>
</dbReference>
<dbReference type="OrthoDB" id="9792992at2"/>
<dbReference type="Proteomes" id="UP000294498">
    <property type="component" value="Unassembled WGS sequence"/>
</dbReference>
<dbReference type="PANTHER" id="PTHR34220:SF7">
    <property type="entry name" value="SENSOR HISTIDINE KINASE YPDA"/>
    <property type="match status" value="1"/>
</dbReference>
<reference evidence="5 6" key="1">
    <citation type="submission" date="2019-03" db="EMBL/GenBank/DDBJ databases">
        <title>Genomic Encyclopedia of Type Strains, Phase IV (KMG-IV): sequencing the most valuable type-strain genomes for metagenomic binning, comparative biology and taxonomic classification.</title>
        <authorList>
            <person name="Goeker M."/>
        </authorList>
    </citation>
    <scope>NUCLEOTIDE SEQUENCE [LARGE SCALE GENOMIC DNA]</scope>
    <source>
        <strain evidence="5 6">DSM 100059</strain>
    </source>
</reference>
<keyword evidence="5" id="KW-0808">Transferase</keyword>
<dbReference type="PANTHER" id="PTHR34220">
    <property type="entry name" value="SENSOR HISTIDINE KINASE YPDA"/>
    <property type="match status" value="1"/>
</dbReference>
<dbReference type="InterPro" id="IPR050640">
    <property type="entry name" value="Bact_2-comp_sensor_kinase"/>
</dbReference>
<dbReference type="AlphaFoldDB" id="A0A4R8DFG6"/>
<gene>
    <name evidence="5" type="ORF">EDB95_3805</name>
</gene>
<evidence type="ECO:0000256" key="1">
    <source>
        <dbReference type="SAM" id="Coils"/>
    </source>
</evidence>
<dbReference type="Pfam" id="PF06580">
    <property type="entry name" value="His_kinase"/>
    <property type="match status" value="1"/>
</dbReference>
<keyword evidence="3" id="KW-1133">Transmembrane helix</keyword>
<evidence type="ECO:0000256" key="3">
    <source>
        <dbReference type="SAM" id="Phobius"/>
    </source>
</evidence>
<accession>A0A4R8DFG6</accession>
<dbReference type="EMBL" id="SODV01000002">
    <property type="protein sequence ID" value="TDW95984.1"/>
    <property type="molecule type" value="Genomic_DNA"/>
</dbReference>
<feature type="transmembrane region" description="Helical" evidence="3">
    <location>
        <begin position="12"/>
        <end position="30"/>
    </location>
</feature>
<keyword evidence="3" id="KW-0812">Transmembrane</keyword>
<evidence type="ECO:0000313" key="5">
    <source>
        <dbReference type="EMBL" id="TDW95984.1"/>
    </source>
</evidence>
<keyword evidence="6" id="KW-1185">Reference proteome</keyword>
<feature type="coiled-coil region" evidence="1">
    <location>
        <begin position="219"/>
        <end position="246"/>
    </location>
</feature>
<evidence type="ECO:0000313" key="6">
    <source>
        <dbReference type="Proteomes" id="UP000294498"/>
    </source>
</evidence>
<feature type="region of interest" description="Disordered" evidence="2">
    <location>
        <begin position="57"/>
        <end position="80"/>
    </location>
</feature>
<feature type="transmembrane region" description="Helical" evidence="3">
    <location>
        <begin position="163"/>
        <end position="188"/>
    </location>
</feature>
<feature type="transmembrane region" description="Helical" evidence="3">
    <location>
        <begin position="138"/>
        <end position="156"/>
    </location>
</feature>
<organism evidence="5 6">
    <name type="scientific">Dinghuibacter silviterrae</name>
    <dbReference type="NCBI Taxonomy" id="1539049"/>
    <lineage>
        <taxon>Bacteria</taxon>
        <taxon>Pseudomonadati</taxon>
        <taxon>Bacteroidota</taxon>
        <taxon>Chitinophagia</taxon>
        <taxon>Chitinophagales</taxon>
        <taxon>Chitinophagaceae</taxon>
        <taxon>Dinghuibacter</taxon>
    </lineage>
</organism>
<dbReference type="RefSeq" id="WP_133995839.1">
    <property type="nucleotide sequence ID" value="NZ_SODV01000002.1"/>
</dbReference>
<keyword evidence="3" id="KW-0472">Membrane</keyword>
<keyword evidence="5" id="KW-0418">Kinase</keyword>
<dbReference type="GO" id="GO:0016020">
    <property type="term" value="C:membrane"/>
    <property type="evidence" value="ECO:0007669"/>
    <property type="project" value="InterPro"/>
</dbReference>
<dbReference type="GO" id="GO:0000155">
    <property type="term" value="F:phosphorelay sensor kinase activity"/>
    <property type="evidence" value="ECO:0007669"/>
    <property type="project" value="InterPro"/>
</dbReference>
<evidence type="ECO:0000259" key="4">
    <source>
        <dbReference type="Pfam" id="PF06580"/>
    </source>
</evidence>
<dbReference type="Gene3D" id="3.30.565.10">
    <property type="entry name" value="Histidine kinase-like ATPase, C-terminal domain"/>
    <property type="match status" value="1"/>
</dbReference>
<sequence>MKAHWYRRKSIVVLMHAAVWLLFFLLPVLLRPPANRRFIARGPRPAEVDSFFRAGRPGPPPDGFAHGDSGRRADGGFGHGPADSAGTGRVGASGGFGDGGPGGPGDTPALRFDGRGVVLRNGAVRTDVFGWFNFFTDLWLVLVFYFNTQVLIPAFFKPRRYLYFAISHVLLFAGLLIFNRILFVLFIGPAMGGWPGPLQFTLFPYLLVAASGVIYRLVRGKLEEERGRQERENESLKTELALLRMQVSPHFMFNVLNNMVALARKRSQQLEPSLIKLSSLMRYMLYEADGKVPLDKEIEYLENYIDLQRQRFAGSMAVTVDAGPRDMGLDIEPMLLIPFVENAFKHGRDGLGDGSIRIAWKAVNGILAFSVQNTFGEQEDKTPGIGLTNVRRRLDLLYKDRYTLDIRKEGEWFFVFLQIKL</sequence>
<proteinExistence type="predicted"/>
<feature type="domain" description="Signal transduction histidine kinase internal region" evidence="4">
    <location>
        <begin position="239"/>
        <end position="313"/>
    </location>
</feature>
<dbReference type="InterPro" id="IPR036890">
    <property type="entry name" value="HATPase_C_sf"/>
</dbReference>
<name>A0A4R8DFG6_9BACT</name>
<evidence type="ECO:0000256" key="2">
    <source>
        <dbReference type="SAM" id="MobiDB-lite"/>
    </source>
</evidence>
<comment type="caution">
    <text evidence="5">The sequence shown here is derived from an EMBL/GenBank/DDBJ whole genome shotgun (WGS) entry which is preliminary data.</text>
</comment>
<keyword evidence="1" id="KW-0175">Coiled coil</keyword>